<dbReference type="KEGG" id="tpal:117649689"/>
<reference evidence="3 4" key="1">
    <citation type="submission" date="2025-04" db="UniProtKB">
        <authorList>
            <consortium name="RefSeq"/>
        </authorList>
    </citation>
    <scope>IDENTIFICATION</scope>
    <source>
        <tissue evidence="3 4">Total insect</tissue>
    </source>
</reference>
<sequence length="507" mass="57211">MTTSSQLQDDQQDEGITPAATDVPIRIHYPPAGRESLPDEIRDLIVDDSFTAPGDSGVPQDVKPDWFDEKLFLEGQRYARQNFVGVSVAALMGIFLEYSFADGMDPLISTSKSDTPETAGRRYLDTVYKLLTWYSSDPFDPQSRAYKSILGVRRAHARVRKDLADISPEERDAKFTIGKGQPVDLLCSNTHLIKQSFRSISSGTLSCPVVSKVGPVKGEVSWEWDRVRRAYLSQGEMMVTQWALLAPFILRPELFAAPYVTARELEAFSHVWAVFGYCLGIEDRFNCALGDLETVQKRAELILRLVIVPHLRTMDVKSVTHWEHMMTCITEGLTEHIPTPSFRASLAYVTEDLLGQKTNLSKTLAWSDTLQLWAMRLVLRYLPLCATSYSTTLSRAATLLVRRSRKLSPGGVWIPKSELHWILRDHRKQPVKMYRAIIRTIMTEDLLMEGGFSMSGAKNNTIAIPPKVLRAALAYTAHNAVENPNKKFNFKRTTTNFLEQVRHKGAK</sequence>
<gene>
    <name evidence="3 4" type="primary">LOC117649689</name>
</gene>
<dbReference type="GeneID" id="117649689"/>
<dbReference type="RefSeq" id="XP_034248544.1">
    <property type="nucleotide sequence ID" value="XM_034392653.1"/>
</dbReference>
<evidence type="ECO:0000313" key="2">
    <source>
        <dbReference type="Proteomes" id="UP000515158"/>
    </source>
</evidence>
<dbReference type="AlphaFoldDB" id="A0A6P8ZTH8"/>
<organism evidence="3">
    <name type="scientific">Thrips palmi</name>
    <name type="common">Melon thrips</name>
    <dbReference type="NCBI Taxonomy" id="161013"/>
    <lineage>
        <taxon>Eukaryota</taxon>
        <taxon>Metazoa</taxon>
        <taxon>Ecdysozoa</taxon>
        <taxon>Arthropoda</taxon>
        <taxon>Hexapoda</taxon>
        <taxon>Insecta</taxon>
        <taxon>Pterygota</taxon>
        <taxon>Neoptera</taxon>
        <taxon>Paraneoptera</taxon>
        <taxon>Thysanoptera</taxon>
        <taxon>Terebrantia</taxon>
        <taxon>Thripoidea</taxon>
        <taxon>Thripidae</taxon>
        <taxon>Thrips</taxon>
    </lineage>
</organism>
<evidence type="ECO:0000256" key="1">
    <source>
        <dbReference type="SAM" id="MobiDB-lite"/>
    </source>
</evidence>
<feature type="region of interest" description="Disordered" evidence="1">
    <location>
        <begin position="1"/>
        <end position="23"/>
    </location>
</feature>
<dbReference type="Proteomes" id="UP000515158">
    <property type="component" value="Unplaced"/>
</dbReference>
<evidence type="ECO:0000313" key="4">
    <source>
        <dbReference type="RefSeq" id="XP_034248546.1"/>
    </source>
</evidence>
<proteinExistence type="predicted"/>
<protein>
    <submittedName>
        <fullName evidence="3 4">Uncharacterized protein LOC117649689 isoform X1</fullName>
    </submittedName>
</protein>
<dbReference type="OrthoDB" id="6361347at2759"/>
<dbReference type="PANTHER" id="PTHR37159">
    <property type="entry name" value="GH11867P"/>
    <property type="match status" value="1"/>
</dbReference>
<accession>A0A6P8ZTH8</accession>
<keyword evidence="2" id="KW-1185">Reference proteome</keyword>
<evidence type="ECO:0000313" key="3">
    <source>
        <dbReference type="RefSeq" id="XP_034248544.1"/>
    </source>
</evidence>
<dbReference type="PANTHER" id="PTHR37159:SF1">
    <property type="entry name" value="GH11867P"/>
    <property type="match status" value="1"/>
</dbReference>
<dbReference type="RefSeq" id="XP_034248546.1">
    <property type="nucleotide sequence ID" value="XM_034392655.1"/>
</dbReference>
<name>A0A6P8ZTH8_THRPL</name>